<name>A0ABV7Y107_9FLAO</name>
<evidence type="ECO:0000313" key="1">
    <source>
        <dbReference type="EMBL" id="MFC3758825.1"/>
    </source>
</evidence>
<accession>A0ABV7Y107</accession>
<protein>
    <submittedName>
        <fullName evidence="1">Uncharacterized protein</fullName>
    </submittedName>
</protein>
<proteinExistence type="predicted"/>
<evidence type="ECO:0000313" key="2">
    <source>
        <dbReference type="Proteomes" id="UP001595735"/>
    </source>
</evidence>
<comment type="caution">
    <text evidence="1">The sequence shown here is derived from an EMBL/GenBank/DDBJ whole genome shotgun (WGS) entry which is preliminary data.</text>
</comment>
<dbReference type="Gene3D" id="2.40.50.230">
    <property type="entry name" value="Gp5 N-terminal domain"/>
    <property type="match status" value="1"/>
</dbReference>
<dbReference type="InterPro" id="IPR037026">
    <property type="entry name" value="Vgr_OB-fold_dom_sf"/>
</dbReference>
<sequence length="59" mass="6745">MDQDVQIRFDWQMNDTKHFVRVMTPDAGGTDQITQNRGYVAIPELGHEILKSYGGVDYS</sequence>
<dbReference type="Proteomes" id="UP001595735">
    <property type="component" value="Unassembled WGS sequence"/>
</dbReference>
<gene>
    <name evidence="1" type="ORF">ACFONJ_22890</name>
</gene>
<dbReference type="EMBL" id="JBHRYO010000002">
    <property type="protein sequence ID" value="MFC3758825.1"/>
    <property type="molecule type" value="Genomic_DNA"/>
</dbReference>
<dbReference type="RefSeq" id="WP_290300919.1">
    <property type="nucleotide sequence ID" value="NZ_JAUFQR010000001.1"/>
</dbReference>
<organism evidence="1 2">
    <name type="scientific">Chryseobacterium tructae</name>
    <dbReference type="NCBI Taxonomy" id="1037380"/>
    <lineage>
        <taxon>Bacteria</taxon>
        <taxon>Pseudomonadati</taxon>
        <taxon>Bacteroidota</taxon>
        <taxon>Flavobacteriia</taxon>
        <taxon>Flavobacteriales</taxon>
        <taxon>Weeksellaceae</taxon>
        <taxon>Chryseobacterium group</taxon>
        <taxon>Chryseobacterium</taxon>
    </lineage>
</organism>
<keyword evidence="2" id="KW-1185">Reference proteome</keyword>
<dbReference type="SUPFAM" id="SSF69255">
    <property type="entry name" value="gp5 N-terminal domain-like"/>
    <property type="match status" value="1"/>
</dbReference>
<reference evidence="2" key="1">
    <citation type="journal article" date="2019" name="Int. J. Syst. Evol. Microbiol.">
        <title>The Global Catalogue of Microorganisms (GCM) 10K type strain sequencing project: providing services to taxonomists for standard genome sequencing and annotation.</title>
        <authorList>
            <consortium name="The Broad Institute Genomics Platform"/>
            <consortium name="The Broad Institute Genome Sequencing Center for Infectious Disease"/>
            <person name="Wu L."/>
            <person name="Ma J."/>
        </authorList>
    </citation>
    <scope>NUCLEOTIDE SEQUENCE [LARGE SCALE GENOMIC DNA]</scope>
    <source>
        <strain evidence="2">CECT 7798</strain>
    </source>
</reference>